<gene>
    <name evidence="6" type="ORF">SAMN04487859_11123</name>
</gene>
<dbReference type="STRING" id="1005928.SAMN04487859_11123"/>
<dbReference type="InterPro" id="IPR000847">
    <property type="entry name" value="LysR_HTH_N"/>
</dbReference>
<dbReference type="AlphaFoldDB" id="A0A1I5CVZ2"/>
<dbReference type="SUPFAM" id="SSF46785">
    <property type="entry name" value="Winged helix' DNA-binding domain"/>
    <property type="match status" value="1"/>
</dbReference>
<dbReference type="Proteomes" id="UP000198599">
    <property type="component" value="Unassembled WGS sequence"/>
</dbReference>
<dbReference type="GO" id="GO:0043565">
    <property type="term" value="F:sequence-specific DNA binding"/>
    <property type="evidence" value="ECO:0007669"/>
    <property type="project" value="TreeGrafter"/>
</dbReference>
<dbReference type="PROSITE" id="PS50931">
    <property type="entry name" value="HTH_LYSR"/>
    <property type="match status" value="1"/>
</dbReference>
<evidence type="ECO:0000256" key="2">
    <source>
        <dbReference type="ARBA" id="ARBA00023015"/>
    </source>
</evidence>
<protein>
    <submittedName>
        <fullName evidence="6">Transcriptional regulator, LysR family</fullName>
    </submittedName>
</protein>
<dbReference type="RefSeq" id="WP_092838347.1">
    <property type="nucleotide sequence ID" value="NZ_FOVP01000011.1"/>
</dbReference>
<dbReference type="InterPro" id="IPR005119">
    <property type="entry name" value="LysR_subst-bd"/>
</dbReference>
<dbReference type="GO" id="GO:0003700">
    <property type="term" value="F:DNA-binding transcription factor activity"/>
    <property type="evidence" value="ECO:0007669"/>
    <property type="project" value="InterPro"/>
</dbReference>
<sequence length="298" mass="33162">MDKPVSSLDWSLVRAFLAVADCGSLSAAARHLGASQPTLGRQIRQLEDDLQQVLFHRQAKGLMLTENGQLLMGPARRMQAALNEIELTAAGRQTQIEGSVRITASVMFSVYILPPVIAGLREKEPGITIDLVPTDSTENLLFREADIALRMYRPEQLELVARHLGDLKLGMFAARSYLDRAGRPETFQDLLDLPLIGYDRNEEIIRGMQKRGWSATRDWFALRCDNHAVNWELVRAGCGIGFGQVEVARRDPSVEQVVVDLSLPSLPIWLATHQALRHTPRIARVWDALAEGLAPNLS</sequence>
<feature type="domain" description="HTH lysR-type" evidence="5">
    <location>
        <begin position="8"/>
        <end position="65"/>
    </location>
</feature>
<keyword evidence="4" id="KW-0804">Transcription</keyword>
<evidence type="ECO:0000313" key="6">
    <source>
        <dbReference type="EMBL" id="SFN91103.1"/>
    </source>
</evidence>
<evidence type="ECO:0000256" key="4">
    <source>
        <dbReference type="ARBA" id="ARBA00023163"/>
    </source>
</evidence>
<dbReference type="InterPro" id="IPR036388">
    <property type="entry name" value="WH-like_DNA-bd_sf"/>
</dbReference>
<dbReference type="GO" id="GO:0006351">
    <property type="term" value="P:DNA-templated transcription"/>
    <property type="evidence" value="ECO:0007669"/>
    <property type="project" value="TreeGrafter"/>
</dbReference>
<dbReference type="PANTHER" id="PTHR30537:SF3">
    <property type="entry name" value="TRANSCRIPTIONAL REGULATORY PROTEIN"/>
    <property type="match status" value="1"/>
</dbReference>
<keyword evidence="2" id="KW-0805">Transcription regulation</keyword>
<dbReference type="Pfam" id="PF03466">
    <property type="entry name" value="LysR_substrate"/>
    <property type="match status" value="1"/>
</dbReference>
<dbReference type="EMBL" id="FOVP01000011">
    <property type="protein sequence ID" value="SFN91103.1"/>
    <property type="molecule type" value="Genomic_DNA"/>
</dbReference>
<reference evidence="7" key="1">
    <citation type="submission" date="2016-10" db="EMBL/GenBank/DDBJ databases">
        <authorList>
            <person name="Varghese N."/>
            <person name="Submissions S."/>
        </authorList>
    </citation>
    <scope>NUCLEOTIDE SEQUENCE [LARGE SCALE GENOMIC DNA]</scope>
    <source>
        <strain evidence="7">DSM 28463</strain>
    </source>
</reference>
<organism evidence="6 7">
    <name type="scientific">Roseovarius lutimaris</name>
    <dbReference type="NCBI Taxonomy" id="1005928"/>
    <lineage>
        <taxon>Bacteria</taxon>
        <taxon>Pseudomonadati</taxon>
        <taxon>Pseudomonadota</taxon>
        <taxon>Alphaproteobacteria</taxon>
        <taxon>Rhodobacterales</taxon>
        <taxon>Roseobacteraceae</taxon>
        <taxon>Roseovarius</taxon>
    </lineage>
</organism>
<dbReference type="SUPFAM" id="SSF53850">
    <property type="entry name" value="Periplasmic binding protein-like II"/>
    <property type="match status" value="1"/>
</dbReference>
<evidence type="ECO:0000259" key="5">
    <source>
        <dbReference type="PROSITE" id="PS50931"/>
    </source>
</evidence>
<accession>A0A1I5CVZ2</accession>
<dbReference type="InterPro" id="IPR036390">
    <property type="entry name" value="WH_DNA-bd_sf"/>
</dbReference>
<comment type="similarity">
    <text evidence="1">Belongs to the LysR transcriptional regulatory family.</text>
</comment>
<dbReference type="PRINTS" id="PR00039">
    <property type="entry name" value="HTHLYSR"/>
</dbReference>
<dbReference type="Pfam" id="PF00126">
    <property type="entry name" value="HTH_1"/>
    <property type="match status" value="1"/>
</dbReference>
<evidence type="ECO:0000256" key="1">
    <source>
        <dbReference type="ARBA" id="ARBA00009437"/>
    </source>
</evidence>
<dbReference type="PANTHER" id="PTHR30537">
    <property type="entry name" value="HTH-TYPE TRANSCRIPTIONAL REGULATOR"/>
    <property type="match status" value="1"/>
</dbReference>
<dbReference type="FunFam" id="1.10.10.10:FF:000001">
    <property type="entry name" value="LysR family transcriptional regulator"/>
    <property type="match status" value="1"/>
</dbReference>
<dbReference type="OrthoDB" id="9798121at2"/>
<evidence type="ECO:0000313" key="7">
    <source>
        <dbReference type="Proteomes" id="UP000198599"/>
    </source>
</evidence>
<name>A0A1I5CVZ2_9RHOB</name>
<proteinExistence type="inferred from homology"/>
<dbReference type="InterPro" id="IPR058163">
    <property type="entry name" value="LysR-type_TF_proteobact-type"/>
</dbReference>
<keyword evidence="3" id="KW-0238">DNA-binding</keyword>
<dbReference type="Gene3D" id="1.10.10.10">
    <property type="entry name" value="Winged helix-like DNA-binding domain superfamily/Winged helix DNA-binding domain"/>
    <property type="match status" value="1"/>
</dbReference>
<evidence type="ECO:0000256" key="3">
    <source>
        <dbReference type="ARBA" id="ARBA00023125"/>
    </source>
</evidence>
<dbReference type="Gene3D" id="3.40.190.290">
    <property type="match status" value="1"/>
</dbReference>
<keyword evidence="7" id="KW-1185">Reference proteome</keyword>